<keyword evidence="9" id="KW-1185">Reference proteome</keyword>
<name>A0ABV7KYI1_9PROT</name>
<evidence type="ECO:0000313" key="9">
    <source>
        <dbReference type="Proteomes" id="UP001595528"/>
    </source>
</evidence>
<protein>
    <recommendedName>
        <fullName evidence="3 6">Flagellar basal body rod protein FlgB</fullName>
    </recommendedName>
</protein>
<evidence type="ECO:0000313" key="8">
    <source>
        <dbReference type="EMBL" id="MFC3227388.1"/>
    </source>
</evidence>
<comment type="function">
    <text evidence="5 6">Structural component of flagellum, the bacterial motility apparatus. Part of the rod structure of flagellar basal body.</text>
</comment>
<comment type="subcellular location">
    <subcellularLocation>
        <location evidence="1 6">Bacterial flagellum basal body</location>
    </subcellularLocation>
</comment>
<evidence type="ECO:0000256" key="1">
    <source>
        <dbReference type="ARBA" id="ARBA00004117"/>
    </source>
</evidence>
<comment type="subunit">
    <text evidence="6">The basal body constitutes a major portion of the flagellar organelle and consists of a number of rings mounted on a central rod.</text>
</comment>
<reference evidence="9" key="1">
    <citation type="journal article" date="2019" name="Int. J. Syst. Evol. Microbiol.">
        <title>The Global Catalogue of Microorganisms (GCM) 10K type strain sequencing project: providing services to taxonomists for standard genome sequencing and annotation.</title>
        <authorList>
            <consortium name="The Broad Institute Genomics Platform"/>
            <consortium name="The Broad Institute Genome Sequencing Center for Infectious Disease"/>
            <person name="Wu L."/>
            <person name="Ma J."/>
        </authorList>
    </citation>
    <scope>NUCLEOTIDE SEQUENCE [LARGE SCALE GENOMIC DNA]</scope>
    <source>
        <strain evidence="9">KCTC 42964</strain>
    </source>
</reference>
<comment type="similarity">
    <text evidence="2 6">Belongs to the flagella basal body rod proteins family.</text>
</comment>
<organism evidence="8 9">
    <name type="scientific">Marinibaculum pumilum</name>
    <dbReference type="NCBI Taxonomy" id="1766165"/>
    <lineage>
        <taxon>Bacteria</taxon>
        <taxon>Pseudomonadati</taxon>
        <taxon>Pseudomonadota</taxon>
        <taxon>Alphaproteobacteria</taxon>
        <taxon>Rhodospirillales</taxon>
        <taxon>Rhodospirillaceae</taxon>
        <taxon>Marinibaculum</taxon>
    </lineage>
</organism>
<gene>
    <name evidence="8" type="primary">flgB</name>
    <name evidence="8" type="ORF">ACFOGJ_09115</name>
</gene>
<evidence type="ECO:0000256" key="3">
    <source>
        <dbReference type="ARBA" id="ARBA00014376"/>
    </source>
</evidence>
<dbReference type="Pfam" id="PF00460">
    <property type="entry name" value="Flg_bb_rod"/>
    <property type="match status" value="1"/>
</dbReference>
<evidence type="ECO:0000256" key="2">
    <source>
        <dbReference type="ARBA" id="ARBA00009677"/>
    </source>
</evidence>
<dbReference type="NCBIfam" id="TIGR01396">
    <property type="entry name" value="FlgB"/>
    <property type="match status" value="1"/>
</dbReference>
<proteinExistence type="inferred from homology"/>
<feature type="domain" description="Flagellar basal body rod protein N-terminal" evidence="7">
    <location>
        <begin position="21"/>
        <end position="39"/>
    </location>
</feature>
<evidence type="ECO:0000256" key="5">
    <source>
        <dbReference type="ARBA" id="ARBA00024934"/>
    </source>
</evidence>
<comment type="caution">
    <text evidence="8">The sequence shown here is derived from an EMBL/GenBank/DDBJ whole genome shotgun (WGS) entry which is preliminary data.</text>
</comment>
<accession>A0ABV7KYI1</accession>
<dbReference type="EMBL" id="JBHRTR010000023">
    <property type="protein sequence ID" value="MFC3227388.1"/>
    <property type="molecule type" value="Genomic_DNA"/>
</dbReference>
<dbReference type="RefSeq" id="WP_379899555.1">
    <property type="nucleotide sequence ID" value="NZ_JBHRTR010000023.1"/>
</dbReference>
<keyword evidence="8" id="KW-0969">Cilium</keyword>
<dbReference type="Proteomes" id="UP001595528">
    <property type="component" value="Unassembled WGS sequence"/>
</dbReference>
<evidence type="ECO:0000259" key="7">
    <source>
        <dbReference type="Pfam" id="PF00460"/>
    </source>
</evidence>
<keyword evidence="8" id="KW-0966">Cell projection</keyword>
<keyword evidence="4 6" id="KW-0975">Bacterial flagellum</keyword>
<dbReference type="PIRSF" id="PIRSF002889">
    <property type="entry name" value="Rod_FlgB"/>
    <property type="match status" value="1"/>
</dbReference>
<evidence type="ECO:0000256" key="6">
    <source>
        <dbReference type="PIRNR" id="PIRNR002889"/>
    </source>
</evidence>
<keyword evidence="8" id="KW-0282">Flagellum</keyword>
<sequence>MDLKDIPVFGAIGRKLGWLNQRQAVLAENVANANTPGYRSVDLKKLDFKELMRGETTRIGVAKTDDQHVTGTVQKGNGGLGARVRDTEILPSGNSVNLEAEMVKVAETQIAYQAVTGLYRKQIGLLKIALGKGR</sequence>
<dbReference type="InterPro" id="IPR006300">
    <property type="entry name" value="FlgB"/>
</dbReference>
<evidence type="ECO:0000256" key="4">
    <source>
        <dbReference type="ARBA" id="ARBA00023143"/>
    </source>
</evidence>
<dbReference type="InterPro" id="IPR001444">
    <property type="entry name" value="Flag_bb_rod_N"/>
</dbReference>